<gene>
    <name evidence="2" type="ORF">B8W67_06020</name>
</gene>
<protein>
    <submittedName>
        <fullName evidence="2">TetR family transcriptional regulator</fullName>
    </submittedName>
</protein>
<dbReference type="InterPro" id="IPR050109">
    <property type="entry name" value="HTH-type_TetR-like_transc_reg"/>
</dbReference>
<proteinExistence type="predicted"/>
<dbReference type="PANTHER" id="PTHR30055">
    <property type="entry name" value="HTH-TYPE TRANSCRIPTIONAL REGULATOR RUTR"/>
    <property type="match status" value="1"/>
</dbReference>
<dbReference type="AlphaFoldDB" id="A0A7I7SAC5"/>
<evidence type="ECO:0000256" key="1">
    <source>
        <dbReference type="ARBA" id="ARBA00023125"/>
    </source>
</evidence>
<dbReference type="GO" id="GO:0000976">
    <property type="term" value="F:transcription cis-regulatory region binding"/>
    <property type="evidence" value="ECO:0007669"/>
    <property type="project" value="TreeGrafter"/>
</dbReference>
<dbReference type="PANTHER" id="PTHR30055:SF239">
    <property type="entry name" value="TRANSCRIPTIONAL REGULATORY PROTEIN"/>
    <property type="match status" value="1"/>
</dbReference>
<dbReference type="InterPro" id="IPR001647">
    <property type="entry name" value="HTH_TetR"/>
</dbReference>
<accession>A0A7I7SAC5</accession>
<organism evidence="2 3">
    <name type="scientific">Mycolicibacillus koreensis</name>
    <dbReference type="NCBI Taxonomy" id="1069220"/>
    <lineage>
        <taxon>Bacteria</taxon>
        <taxon>Bacillati</taxon>
        <taxon>Actinomycetota</taxon>
        <taxon>Actinomycetes</taxon>
        <taxon>Mycobacteriales</taxon>
        <taxon>Mycobacteriaceae</taxon>
        <taxon>Mycolicibacillus</taxon>
    </lineage>
</organism>
<name>A0A7I7SAC5_9MYCO</name>
<dbReference type="Proteomes" id="UP000193577">
    <property type="component" value="Unassembled WGS sequence"/>
</dbReference>
<dbReference type="PROSITE" id="PS50977">
    <property type="entry name" value="HTH_TETR_2"/>
    <property type="match status" value="1"/>
</dbReference>
<dbReference type="GO" id="GO:0003700">
    <property type="term" value="F:DNA-binding transcription factor activity"/>
    <property type="evidence" value="ECO:0007669"/>
    <property type="project" value="TreeGrafter"/>
</dbReference>
<dbReference type="Gene3D" id="1.10.357.10">
    <property type="entry name" value="Tetracycline Repressor, domain 2"/>
    <property type="match status" value="1"/>
</dbReference>
<sequence>MSTARSSATTRLSVSDWVQAGLRLLAEDGVKALTIQRLCDRLQVTKGSFYWHFTDMKAYRSALVQTYAAVRDEERGDLENLTDLPPRQRLLQMMTSLVGPRHWMLERAMREWARNDATVAEAVRASDARIVAAVRRAFLDDGFSDEQADMRANATFAAGIGFLHLSGSRPSAQAAGRRDQFIDLMLQR</sequence>
<dbReference type="OrthoDB" id="3218408at2"/>
<dbReference type="RefSeq" id="WP_069391934.1">
    <property type="nucleotide sequence ID" value="NZ_AP022594.1"/>
</dbReference>
<dbReference type="EMBL" id="NCXO01000009">
    <property type="protein sequence ID" value="OSC34526.1"/>
    <property type="molecule type" value="Genomic_DNA"/>
</dbReference>
<reference evidence="2 3" key="1">
    <citation type="submission" date="2017-04" db="EMBL/GenBank/DDBJ databases">
        <title>The new phylogeny of genus Mycobacterium.</title>
        <authorList>
            <person name="Tortoli E."/>
            <person name="Trovato A."/>
            <person name="Cirillo D.M."/>
        </authorList>
    </citation>
    <scope>NUCLEOTIDE SEQUENCE [LARGE SCALE GENOMIC DNA]</scope>
    <source>
        <strain evidence="2 3">KCTC 19819</strain>
    </source>
</reference>
<evidence type="ECO:0000313" key="2">
    <source>
        <dbReference type="EMBL" id="OSC34526.1"/>
    </source>
</evidence>
<comment type="caution">
    <text evidence="2">The sequence shown here is derived from an EMBL/GenBank/DDBJ whole genome shotgun (WGS) entry which is preliminary data.</text>
</comment>
<keyword evidence="3" id="KW-1185">Reference proteome</keyword>
<dbReference type="SUPFAM" id="SSF46689">
    <property type="entry name" value="Homeodomain-like"/>
    <property type="match status" value="1"/>
</dbReference>
<keyword evidence="1" id="KW-0238">DNA-binding</keyword>
<dbReference type="Pfam" id="PF00440">
    <property type="entry name" value="TetR_N"/>
    <property type="match status" value="1"/>
</dbReference>
<dbReference type="InterPro" id="IPR009057">
    <property type="entry name" value="Homeodomain-like_sf"/>
</dbReference>
<evidence type="ECO:0000313" key="3">
    <source>
        <dbReference type="Proteomes" id="UP000193577"/>
    </source>
</evidence>